<proteinExistence type="inferred from homology"/>
<dbReference type="Gene3D" id="3.40.30.10">
    <property type="entry name" value="Glutaredoxin"/>
    <property type="match status" value="1"/>
</dbReference>
<dbReference type="EMBL" id="CAJVQB010016873">
    <property type="protein sequence ID" value="CAG8781838.1"/>
    <property type="molecule type" value="Genomic_DNA"/>
</dbReference>
<name>A0ABN7VKX9_GIGMA</name>
<dbReference type="PANTHER" id="PTHR45809">
    <property type="entry name" value="VIRAL IAP-ASSOCIATED FACTOR HOMOLOG"/>
    <property type="match status" value="1"/>
</dbReference>
<keyword evidence="3" id="KW-1185">Reference proteome</keyword>
<comment type="caution">
    <text evidence="2">The sequence shown here is derived from an EMBL/GenBank/DDBJ whole genome shotgun (WGS) entry which is preliminary data.</text>
</comment>
<sequence length="118" mass="13481">SKKFPNTATNAVPNVLKTQRISQVSNGILRARGILPAQQMKQDKHLEDKTLDKLDELENEEDGCVLLEYRQKRIAEMKAEALRAKFGEVIQISKPDFIKEAIDASKEVWVVVHLFKYS</sequence>
<organism evidence="2 3">
    <name type="scientific">Gigaspora margarita</name>
    <dbReference type="NCBI Taxonomy" id="4874"/>
    <lineage>
        <taxon>Eukaryota</taxon>
        <taxon>Fungi</taxon>
        <taxon>Fungi incertae sedis</taxon>
        <taxon>Mucoromycota</taxon>
        <taxon>Glomeromycotina</taxon>
        <taxon>Glomeromycetes</taxon>
        <taxon>Diversisporales</taxon>
        <taxon>Gigasporaceae</taxon>
        <taxon>Gigaspora</taxon>
    </lineage>
</organism>
<dbReference type="InterPro" id="IPR051498">
    <property type="entry name" value="Phosducin-like_chap/apop_reg"/>
</dbReference>
<evidence type="ECO:0000313" key="3">
    <source>
        <dbReference type="Proteomes" id="UP000789901"/>
    </source>
</evidence>
<comment type="similarity">
    <text evidence="1">Belongs to the phosducin family.</text>
</comment>
<evidence type="ECO:0000313" key="2">
    <source>
        <dbReference type="EMBL" id="CAG8781838.1"/>
    </source>
</evidence>
<protein>
    <submittedName>
        <fullName evidence="2">2473_t:CDS:1</fullName>
    </submittedName>
</protein>
<gene>
    <name evidence="2" type="ORF">GMARGA_LOCUS19840</name>
</gene>
<dbReference type="SUPFAM" id="SSF52833">
    <property type="entry name" value="Thioredoxin-like"/>
    <property type="match status" value="1"/>
</dbReference>
<feature type="non-terminal residue" evidence="2">
    <location>
        <position position="1"/>
    </location>
</feature>
<evidence type="ECO:0000256" key="1">
    <source>
        <dbReference type="ARBA" id="ARBA00009686"/>
    </source>
</evidence>
<dbReference type="PANTHER" id="PTHR45809:SF3">
    <property type="entry name" value="VIRAL IAP-ASSOCIATED FACTOR HOMOLOG"/>
    <property type="match status" value="1"/>
</dbReference>
<reference evidence="2 3" key="1">
    <citation type="submission" date="2021-06" db="EMBL/GenBank/DDBJ databases">
        <authorList>
            <person name="Kallberg Y."/>
            <person name="Tangrot J."/>
            <person name="Rosling A."/>
        </authorList>
    </citation>
    <scope>NUCLEOTIDE SEQUENCE [LARGE SCALE GENOMIC DNA]</scope>
    <source>
        <strain evidence="2 3">120-4 pot B 10/14</strain>
    </source>
</reference>
<dbReference type="InterPro" id="IPR036249">
    <property type="entry name" value="Thioredoxin-like_sf"/>
</dbReference>
<accession>A0ABN7VKX9</accession>
<dbReference type="Proteomes" id="UP000789901">
    <property type="component" value="Unassembled WGS sequence"/>
</dbReference>